<comment type="subcellular location">
    <subcellularLocation>
        <location evidence="4">Cytoplasm</location>
    </subcellularLocation>
    <text evidence="4">Assembles at midcell at the inner surface of the cytoplasmic membrane.</text>
</comment>
<dbReference type="CDD" id="cd02201">
    <property type="entry name" value="FtsZ_type1"/>
    <property type="match status" value="1"/>
</dbReference>
<feature type="domain" description="Tubulin/FtsZ 2-layer sandwich" evidence="6">
    <location>
        <begin position="208"/>
        <end position="325"/>
    </location>
</feature>
<dbReference type="SUPFAM" id="SSF55307">
    <property type="entry name" value="Tubulin C-terminal domain-like"/>
    <property type="match status" value="1"/>
</dbReference>
<dbReference type="EMBL" id="CP097966">
    <property type="protein sequence ID" value="URQ63474.1"/>
    <property type="molecule type" value="Genomic_DNA"/>
</dbReference>
<dbReference type="InterPro" id="IPR000158">
    <property type="entry name" value="Cell_div_FtsZ"/>
</dbReference>
<dbReference type="GO" id="GO:0005737">
    <property type="term" value="C:cytoplasm"/>
    <property type="evidence" value="ECO:0007669"/>
    <property type="project" value="UniProtKB-SubCell"/>
</dbReference>
<comment type="caution">
    <text evidence="4">Lacks conserved residue(s) required for the propagation of feature annotation.</text>
</comment>
<dbReference type="GO" id="GO:0005525">
    <property type="term" value="F:GTP binding"/>
    <property type="evidence" value="ECO:0007669"/>
    <property type="project" value="UniProtKB-UniRule"/>
</dbReference>
<protein>
    <recommendedName>
        <fullName evidence="4">Cell division protein FtsZ</fullName>
    </recommendedName>
</protein>
<dbReference type="InterPro" id="IPR003008">
    <property type="entry name" value="Tubulin_FtsZ_GTPase"/>
</dbReference>
<feature type="domain" description="Tubulin/FtsZ GTPase" evidence="5">
    <location>
        <begin position="15"/>
        <end position="205"/>
    </location>
</feature>
<dbReference type="GO" id="GO:0003924">
    <property type="term" value="F:GTPase activity"/>
    <property type="evidence" value="ECO:0007669"/>
    <property type="project" value="UniProtKB-UniRule"/>
</dbReference>
<comment type="subunit">
    <text evidence="4">Homodimer. Polymerizes to form a dynamic ring structure in a strictly GTP-dependent manner. Interacts directly with several other division proteins.</text>
</comment>
<dbReference type="PANTHER" id="PTHR30314">
    <property type="entry name" value="CELL DIVISION PROTEIN FTSZ-RELATED"/>
    <property type="match status" value="1"/>
</dbReference>
<feature type="binding site" evidence="4">
    <location>
        <position position="142"/>
    </location>
    <ligand>
        <name>GTP</name>
        <dbReference type="ChEBI" id="CHEBI:37565"/>
    </ligand>
</feature>
<feature type="binding site" evidence="4">
    <location>
        <position position="138"/>
    </location>
    <ligand>
        <name>GTP</name>
        <dbReference type="ChEBI" id="CHEBI:37565"/>
    </ligand>
</feature>
<keyword evidence="4 7" id="KW-0132">Cell division</keyword>
<dbReference type="PRINTS" id="PR00423">
    <property type="entry name" value="CELLDVISFTSZ"/>
</dbReference>
<dbReference type="AlphaFoldDB" id="A0A9Q8TYX9"/>
<evidence type="ECO:0000256" key="4">
    <source>
        <dbReference type="HAMAP-Rule" id="MF_00909"/>
    </source>
</evidence>
<dbReference type="InterPro" id="IPR008280">
    <property type="entry name" value="Tub_FtsZ_C"/>
</dbReference>
<name>A0A9Q8TYX9_9GAMM</name>
<gene>
    <name evidence="4" type="primary">ftsZ</name>
    <name evidence="7" type="ORF">M9B40_01570</name>
</gene>
<keyword evidence="4" id="KW-0131">Cell cycle</keyword>
<keyword evidence="4" id="KW-0963">Cytoplasm</keyword>
<keyword evidence="3 4" id="KW-0342">GTP-binding</keyword>
<dbReference type="Pfam" id="PF00091">
    <property type="entry name" value="Tubulin"/>
    <property type="match status" value="1"/>
</dbReference>
<feature type="binding site" evidence="4">
    <location>
        <position position="187"/>
    </location>
    <ligand>
        <name>GTP</name>
        <dbReference type="ChEBI" id="CHEBI:37565"/>
    </ligand>
</feature>
<dbReference type="Proteomes" id="UP001056381">
    <property type="component" value="Chromosome"/>
</dbReference>
<dbReference type="Pfam" id="PF12327">
    <property type="entry name" value="FtsZ_C"/>
    <property type="match status" value="1"/>
</dbReference>
<dbReference type="SMART" id="SM00865">
    <property type="entry name" value="Tubulin_C"/>
    <property type="match status" value="1"/>
</dbReference>
<organism evidence="7 8">
    <name type="scientific">SAR86 cluster bacterium</name>
    <dbReference type="NCBI Taxonomy" id="2030880"/>
    <lineage>
        <taxon>Bacteria</taxon>
        <taxon>Pseudomonadati</taxon>
        <taxon>Pseudomonadota</taxon>
        <taxon>Gammaproteobacteria</taxon>
        <taxon>SAR86 cluster</taxon>
    </lineage>
</organism>
<evidence type="ECO:0000313" key="7">
    <source>
        <dbReference type="EMBL" id="URQ63474.1"/>
    </source>
</evidence>
<dbReference type="GO" id="GO:0043093">
    <property type="term" value="P:FtsZ-dependent cytokinesis"/>
    <property type="evidence" value="ECO:0007669"/>
    <property type="project" value="UniProtKB-UniRule"/>
</dbReference>
<comment type="similarity">
    <text evidence="1 4">Belongs to the FtsZ family.</text>
</comment>
<feature type="binding site" evidence="4">
    <location>
        <begin position="107"/>
        <end position="109"/>
    </location>
    <ligand>
        <name>GTP</name>
        <dbReference type="ChEBI" id="CHEBI:37565"/>
    </ligand>
</feature>
<evidence type="ECO:0000313" key="8">
    <source>
        <dbReference type="Proteomes" id="UP001056381"/>
    </source>
</evidence>
<keyword evidence="8" id="KW-1185">Reference proteome</keyword>
<dbReference type="HAMAP" id="MF_00909">
    <property type="entry name" value="FtsZ"/>
    <property type="match status" value="1"/>
</dbReference>
<dbReference type="InterPro" id="IPR024757">
    <property type="entry name" value="FtsZ_C"/>
</dbReference>
<dbReference type="PANTHER" id="PTHR30314:SF3">
    <property type="entry name" value="MITOCHONDRIAL DIVISION PROTEIN FSZA"/>
    <property type="match status" value="1"/>
</dbReference>
<sequence length="365" mass="39835">MSTWKILDEDFDKAKIMALGVGGCGGNIVSNIADSGVNGIELVSLNTDSQEQNIIHKSKKIKIGEGHGAGNDPDSANKIAQDSEDIIRKIFDEKPEVLFLTAGMGGGTGTGATPVVARIAKELEILTIALVTTPFESEGGRKADQAQQGIDTLINYVDCLIEIPNQKIYEISKEKIGNTSAAYKLLNDEIKKIIKEISSMLLHPNKKNIDFSDLKSVIKGNGYAIVGLGESSGQNRTKNAIDKALTNPFFNQRDIRNAKGVIFFMKGSNDFSFSEFEEGRNAAKNLSEENAQFINGFSTDEMMGENVSVMFIATGLRRRRGSYIDQNVHIAIDNIGKLEEDTGEFVNIDGMSKIDIKKFLRGAKD</sequence>
<dbReference type="GO" id="GO:0000917">
    <property type="term" value="P:division septum assembly"/>
    <property type="evidence" value="ECO:0007669"/>
    <property type="project" value="UniProtKB-KW"/>
</dbReference>
<evidence type="ECO:0000259" key="5">
    <source>
        <dbReference type="SMART" id="SM00864"/>
    </source>
</evidence>
<keyword evidence="2 4" id="KW-0547">Nucleotide-binding</keyword>
<dbReference type="GO" id="GO:0051258">
    <property type="term" value="P:protein polymerization"/>
    <property type="evidence" value="ECO:0007669"/>
    <property type="project" value="UniProtKB-UniRule"/>
</dbReference>
<evidence type="ECO:0000256" key="1">
    <source>
        <dbReference type="ARBA" id="ARBA00009690"/>
    </source>
</evidence>
<dbReference type="GO" id="GO:0032153">
    <property type="term" value="C:cell division site"/>
    <property type="evidence" value="ECO:0007669"/>
    <property type="project" value="UniProtKB-UniRule"/>
</dbReference>
<comment type="function">
    <text evidence="4">Essential cell division protein that forms a contractile ring structure (Z ring) at the future cell division site. The regulation of the ring assembly controls the timing and the location of cell division. One of the functions of the FtsZ ring is to recruit other cell division proteins to the septum to produce a new cell wall between the dividing cells. Binds GTP and shows GTPase activity.</text>
</comment>
<dbReference type="InterPro" id="IPR036525">
    <property type="entry name" value="Tubulin/FtsZ_GTPase_sf"/>
</dbReference>
<evidence type="ECO:0000259" key="6">
    <source>
        <dbReference type="SMART" id="SM00865"/>
    </source>
</evidence>
<evidence type="ECO:0000256" key="3">
    <source>
        <dbReference type="ARBA" id="ARBA00023134"/>
    </source>
</evidence>
<proteinExistence type="inferred from homology"/>
<reference evidence="7" key="1">
    <citation type="submission" date="2022-05" db="EMBL/GenBank/DDBJ databases">
        <title>Single-amplified genomics reveal most streamlined microbe among free-living bacteria.</title>
        <authorList>
            <person name="Roda-Garcia J."/>
            <person name="Haro-Moreno J.M."/>
            <person name="Rodriguez-Valera F."/>
            <person name="Almagro-Moreno S."/>
            <person name="Lopez-Perez M."/>
        </authorList>
    </citation>
    <scope>NUCLEOTIDE SEQUENCE</scope>
    <source>
        <strain evidence="7">TMED112-D2-2</strain>
    </source>
</reference>
<evidence type="ECO:0000256" key="2">
    <source>
        <dbReference type="ARBA" id="ARBA00022741"/>
    </source>
</evidence>
<accession>A0A9Q8TYX9</accession>
<keyword evidence="4" id="KW-0717">Septation</keyword>
<dbReference type="SUPFAM" id="SSF52490">
    <property type="entry name" value="Tubulin nucleotide-binding domain-like"/>
    <property type="match status" value="1"/>
</dbReference>
<dbReference type="InterPro" id="IPR045061">
    <property type="entry name" value="FtsZ/CetZ"/>
</dbReference>
<dbReference type="Gene3D" id="3.40.50.1440">
    <property type="entry name" value="Tubulin/FtsZ, GTPase domain"/>
    <property type="match status" value="1"/>
</dbReference>
<dbReference type="SMART" id="SM00864">
    <property type="entry name" value="Tubulin"/>
    <property type="match status" value="1"/>
</dbReference>
<dbReference type="InterPro" id="IPR018316">
    <property type="entry name" value="Tubulin/FtsZ_2-layer-sand-dom"/>
</dbReference>